<reference evidence="1 2" key="1">
    <citation type="submission" date="2018-07" db="EMBL/GenBank/DDBJ databases">
        <title>a novel species of Sphingomonas isolated from the rhizosphere soil of Araceae plant.</title>
        <authorList>
            <person name="Zhiyong W."/>
            <person name="Qinglan Z."/>
            <person name="Zhiwei F."/>
            <person name="Ding X."/>
            <person name="Gejiao W."/>
            <person name="Shixue Z."/>
        </authorList>
    </citation>
    <scope>NUCLEOTIDE SEQUENCE [LARGE SCALE GENOMIC DNA]</scope>
    <source>
        <strain evidence="1 2">WZY 27</strain>
    </source>
</reference>
<dbReference type="NCBIfam" id="TIGR04353">
    <property type="entry name" value="PqqD_rel_X"/>
    <property type="match status" value="1"/>
</dbReference>
<dbReference type="InterPro" id="IPR008792">
    <property type="entry name" value="PQQD"/>
</dbReference>
<keyword evidence="2" id="KW-1185">Reference proteome</keyword>
<organism evidence="1 2">
    <name type="scientific">Sphingomonas aracearum</name>
    <dbReference type="NCBI Taxonomy" id="2283317"/>
    <lineage>
        <taxon>Bacteria</taxon>
        <taxon>Pseudomonadati</taxon>
        <taxon>Pseudomonadota</taxon>
        <taxon>Alphaproteobacteria</taxon>
        <taxon>Sphingomonadales</taxon>
        <taxon>Sphingomonadaceae</taxon>
        <taxon>Sphingomonas</taxon>
    </lineage>
</organism>
<gene>
    <name evidence="1" type="ORF">DVW87_04900</name>
</gene>
<proteinExistence type="predicted"/>
<evidence type="ECO:0000313" key="2">
    <source>
        <dbReference type="Proteomes" id="UP000253918"/>
    </source>
</evidence>
<evidence type="ECO:0000313" key="1">
    <source>
        <dbReference type="EMBL" id="RDE07501.1"/>
    </source>
</evidence>
<comment type="caution">
    <text evidence="1">The sequence shown here is derived from an EMBL/GenBank/DDBJ whole genome shotgun (WGS) entry which is preliminary data.</text>
</comment>
<dbReference type="EMBL" id="QQNB01000001">
    <property type="protein sequence ID" value="RDE07501.1"/>
    <property type="molecule type" value="Genomic_DNA"/>
</dbReference>
<dbReference type="AlphaFoldDB" id="A0A369W5Y2"/>
<sequence>MNAVTRFRAGPRADLLVAPLDAFTALYHRPSGITHLLSTPAPELLDTMGEGEWTVAELAAALAARFDLERDDAALTARLEELVDAGLVERW</sequence>
<name>A0A369W5Y2_9SPHN</name>
<dbReference type="Proteomes" id="UP000253918">
    <property type="component" value="Unassembled WGS sequence"/>
</dbReference>
<dbReference type="InterPro" id="IPR027599">
    <property type="entry name" value="PqqD-rel_X"/>
</dbReference>
<accession>A0A369W5Y2</accession>
<dbReference type="Pfam" id="PF05402">
    <property type="entry name" value="PqqD"/>
    <property type="match status" value="1"/>
</dbReference>
<protein>
    <submittedName>
        <fullName evidence="1">HPr-rel-A system PqqD family peptide chaperone</fullName>
    </submittedName>
</protein>
<dbReference type="OrthoDB" id="7475313at2"/>